<dbReference type="InterPro" id="IPR051269">
    <property type="entry name" value="Fe-S_cluster_ET"/>
</dbReference>
<evidence type="ECO:0000259" key="7">
    <source>
        <dbReference type="PROSITE" id="PS51379"/>
    </source>
</evidence>
<dbReference type="GO" id="GO:0005506">
    <property type="term" value="F:iron ion binding"/>
    <property type="evidence" value="ECO:0007669"/>
    <property type="project" value="UniProtKB-UniRule"/>
</dbReference>
<keyword evidence="1 6" id="KW-0813">Transport</keyword>
<keyword evidence="4 6" id="KW-0408">Iron</keyword>
<dbReference type="InterPro" id="IPR017896">
    <property type="entry name" value="4Fe4S_Fe-S-bd"/>
</dbReference>
<dbReference type="Proteomes" id="UP000002217">
    <property type="component" value="Chromosome"/>
</dbReference>
<dbReference type="AlphaFoldDB" id="C8VWE2"/>
<gene>
    <name evidence="8" type="ordered locus">Dtox_1637</name>
</gene>
<dbReference type="InterPro" id="IPR001080">
    <property type="entry name" value="3Fe4S_ferredoxin"/>
</dbReference>
<comment type="function">
    <text evidence="6">Ferredoxins are iron-sulfur proteins that transfer electrons in a wide variety of metabolic reactions.</text>
</comment>
<evidence type="ECO:0000313" key="8">
    <source>
        <dbReference type="EMBL" id="ACV62494.1"/>
    </source>
</evidence>
<dbReference type="EMBL" id="CP001720">
    <property type="protein sequence ID" value="ACV62494.1"/>
    <property type="molecule type" value="Genomic_DNA"/>
</dbReference>
<dbReference type="PROSITE" id="PS51379">
    <property type="entry name" value="4FE4S_FER_2"/>
    <property type="match status" value="1"/>
</dbReference>
<keyword evidence="2 6" id="KW-0479">Metal-binding</keyword>
<accession>C8VWE2</accession>
<proteinExistence type="predicted"/>
<dbReference type="Pfam" id="PF13370">
    <property type="entry name" value="Fer4_13"/>
    <property type="match status" value="1"/>
</dbReference>
<dbReference type="eggNOG" id="COG1141">
    <property type="taxonomic scope" value="Bacteria"/>
</dbReference>
<evidence type="ECO:0000256" key="1">
    <source>
        <dbReference type="ARBA" id="ARBA00022448"/>
    </source>
</evidence>
<evidence type="ECO:0000256" key="2">
    <source>
        <dbReference type="ARBA" id="ARBA00022723"/>
    </source>
</evidence>
<dbReference type="InterPro" id="IPR017900">
    <property type="entry name" value="4Fe4S_Fe_S_CS"/>
</dbReference>
<dbReference type="GO" id="GO:0051536">
    <property type="term" value="F:iron-sulfur cluster binding"/>
    <property type="evidence" value="ECO:0007669"/>
    <property type="project" value="UniProtKB-KW"/>
</dbReference>
<dbReference type="PANTHER" id="PTHR36923:SF3">
    <property type="entry name" value="FERREDOXIN"/>
    <property type="match status" value="1"/>
</dbReference>
<evidence type="ECO:0000313" key="9">
    <source>
        <dbReference type="Proteomes" id="UP000002217"/>
    </source>
</evidence>
<keyword evidence="3 6" id="KW-0249">Electron transport</keyword>
<dbReference type="GO" id="GO:0009055">
    <property type="term" value="F:electron transfer activity"/>
    <property type="evidence" value="ECO:0007669"/>
    <property type="project" value="UniProtKB-UniRule"/>
</dbReference>
<protein>
    <recommendedName>
        <fullName evidence="6">Ferredoxin</fullName>
    </recommendedName>
</protein>
<reference evidence="8 9" key="1">
    <citation type="journal article" date="2009" name="Stand. Genomic Sci.">
        <title>Complete genome sequence of Desulfotomaculum acetoxidans type strain (5575).</title>
        <authorList>
            <person name="Spring S."/>
            <person name="Lapidus A."/>
            <person name="Schroder M."/>
            <person name="Gleim D."/>
            <person name="Sims D."/>
            <person name="Meincke L."/>
            <person name="Glavina Del Rio T."/>
            <person name="Tice H."/>
            <person name="Copeland A."/>
            <person name="Cheng J.F."/>
            <person name="Lucas S."/>
            <person name="Chen F."/>
            <person name="Nolan M."/>
            <person name="Bruce D."/>
            <person name="Goodwin L."/>
            <person name="Pitluck S."/>
            <person name="Ivanova N."/>
            <person name="Mavromatis K."/>
            <person name="Mikhailova N."/>
            <person name="Pati A."/>
            <person name="Chen A."/>
            <person name="Palaniappan K."/>
            <person name="Land M."/>
            <person name="Hauser L."/>
            <person name="Chang Y.J."/>
            <person name="Jeffries C.D."/>
            <person name="Chain P."/>
            <person name="Saunders E."/>
            <person name="Brettin T."/>
            <person name="Detter J.C."/>
            <person name="Goker M."/>
            <person name="Bristow J."/>
            <person name="Eisen J.A."/>
            <person name="Markowitz V."/>
            <person name="Hugenholtz P."/>
            <person name="Kyrpides N.C."/>
            <person name="Klenk H.P."/>
            <person name="Han C."/>
        </authorList>
    </citation>
    <scope>NUCLEOTIDE SEQUENCE [LARGE SCALE GENOMIC DNA]</scope>
    <source>
        <strain evidence="9">ATCC 49208 / DSM 771 / VKM B-1644</strain>
    </source>
</reference>
<dbReference type="STRING" id="485916.Dtox_1637"/>
<dbReference type="KEGG" id="dae:Dtox_1637"/>
<dbReference type="PROSITE" id="PS00198">
    <property type="entry name" value="4FE4S_FER_1"/>
    <property type="match status" value="1"/>
</dbReference>
<sequence>MKVSVDQDLCISCGACIDICPETFEWNEDDKAHAKVNEVPGDVEEQAKEAVESCPTSAIKEL</sequence>
<keyword evidence="5 6" id="KW-0411">Iron-sulfur</keyword>
<name>C8VWE2_DESAS</name>
<organism evidence="8 9">
    <name type="scientific">Desulfofarcimen acetoxidans (strain ATCC 49208 / DSM 771 / KCTC 5769 / VKM B-1644 / 5575)</name>
    <name type="common">Desulfotomaculum acetoxidans</name>
    <dbReference type="NCBI Taxonomy" id="485916"/>
    <lineage>
        <taxon>Bacteria</taxon>
        <taxon>Bacillati</taxon>
        <taxon>Bacillota</taxon>
        <taxon>Clostridia</taxon>
        <taxon>Eubacteriales</taxon>
        <taxon>Peptococcaceae</taxon>
        <taxon>Desulfofarcimen</taxon>
    </lineage>
</organism>
<dbReference type="RefSeq" id="WP_015757205.1">
    <property type="nucleotide sequence ID" value="NC_013216.1"/>
</dbReference>
<dbReference type="PRINTS" id="PR00352">
    <property type="entry name" value="3FE4SFRDOXIN"/>
</dbReference>
<dbReference type="Gene3D" id="3.30.70.20">
    <property type="match status" value="1"/>
</dbReference>
<evidence type="ECO:0000256" key="4">
    <source>
        <dbReference type="ARBA" id="ARBA00023004"/>
    </source>
</evidence>
<evidence type="ECO:0000256" key="5">
    <source>
        <dbReference type="ARBA" id="ARBA00023014"/>
    </source>
</evidence>
<evidence type="ECO:0000256" key="3">
    <source>
        <dbReference type="ARBA" id="ARBA00022982"/>
    </source>
</evidence>
<evidence type="ECO:0000256" key="6">
    <source>
        <dbReference type="RuleBase" id="RU368020"/>
    </source>
</evidence>
<dbReference type="SUPFAM" id="SSF54862">
    <property type="entry name" value="4Fe-4S ferredoxins"/>
    <property type="match status" value="1"/>
</dbReference>
<dbReference type="HOGENOM" id="CLU_139698_6_4_9"/>
<dbReference type="OrthoDB" id="9803319at2"/>
<keyword evidence="9" id="KW-1185">Reference proteome</keyword>
<feature type="domain" description="4Fe-4S ferredoxin-type" evidence="7">
    <location>
        <begin position="1"/>
        <end position="29"/>
    </location>
</feature>
<dbReference type="PANTHER" id="PTHR36923">
    <property type="entry name" value="FERREDOXIN"/>
    <property type="match status" value="1"/>
</dbReference>